<protein>
    <recommendedName>
        <fullName evidence="1">T6SS Tle3 phospholipase effector alpha/beta domain-containing protein</fullName>
    </recommendedName>
</protein>
<dbReference type="Gene3D" id="3.40.50.1820">
    <property type="entry name" value="alpha/beta hydrolase"/>
    <property type="match status" value="1"/>
</dbReference>
<dbReference type="RefSeq" id="WP_146229919.1">
    <property type="nucleotide sequence ID" value="NZ_JAGIXD010000014.1"/>
</dbReference>
<dbReference type="InterPro" id="IPR029058">
    <property type="entry name" value="AB_hydrolase_fold"/>
</dbReference>
<dbReference type="InterPro" id="IPR056221">
    <property type="entry name" value="Tle3_ab_dom"/>
</dbReference>
<evidence type="ECO:0000313" key="3">
    <source>
        <dbReference type="Proteomes" id="UP000247515"/>
    </source>
</evidence>
<reference evidence="2 3" key="1">
    <citation type="submission" date="2018-05" db="EMBL/GenBank/DDBJ databases">
        <title>Genomic Encyclopedia of Type Strains, Phase IV (KMG-V): Genome sequencing to study the core and pangenomes of soil and plant-associated prokaryotes.</title>
        <authorList>
            <person name="Whitman W."/>
        </authorList>
    </citation>
    <scope>NUCLEOTIDE SEQUENCE [LARGE SCALE GENOMIC DNA]</scope>
    <source>
        <strain evidence="2 3">SIr-6563</strain>
    </source>
</reference>
<organism evidence="2 3">
    <name type="scientific">Paraburkholderia tropica</name>
    <dbReference type="NCBI Taxonomy" id="92647"/>
    <lineage>
        <taxon>Bacteria</taxon>
        <taxon>Pseudomonadati</taxon>
        <taxon>Pseudomonadota</taxon>
        <taxon>Betaproteobacteria</taxon>
        <taxon>Burkholderiales</taxon>
        <taxon>Burkholderiaceae</taxon>
        <taxon>Paraburkholderia</taxon>
    </lineage>
</organism>
<name>A0ABX5MVC2_9BURK</name>
<dbReference type="SUPFAM" id="SSF53474">
    <property type="entry name" value="alpha/beta-Hydrolases"/>
    <property type="match status" value="1"/>
</dbReference>
<dbReference type="Pfam" id="PF24322">
    <property type="entry name" value="Tle3"/>
    <property type="match status" value="1"/>
</dbReference>
<evidence type="ECO:0000313" key="2">
    <source>
        <dbReference type="EMBL" id="PXX19718.1"/>
    </source>
</evidence>
<keyword evidence="3" id="KW-1185">Reference proteome</keyword>
<evidence type="ECO:0000259" key="1">
    <source>
        <dbReference type="Pfam" id="PF24322"/>
    </source>
</evidence>
<accession>A0ABX5MVC2</accession>
<comment type="caution">
    <text evidence="2">The sequence shown here is derived from an EMBL/GenBank/DDBJ whole genome shotgun (WGS) entry which is preliminary data.</text>
</comment>
<proteinExistence type="predicted"/>
<sequence>MHVRYGWWCAKCVQQSQMFTIAEVHAMAKARDGVCLSERYTKGSEKLRWRCAKGHEWMTIPAKIKAGAWCPTCARHPHTIASMQTLDRYGNRLDKAATKEGGAFANATTTLPDMWLRGFNDLLFGFLPMNVLAGTPRHPLFAAPPRNYMLLAAQRLAMLVRIIRTRHPDDSVNVVAHSQGTMLTLLANAFLKDEGLRPIDSAVLMNSPYSLIEPLLKRTQLHAAQQTRAARVDTLVGILHFIGNNPHTVPALADVADPGQFERCIGGLRWTGKQCTTTLNSSAVDFAERDNRGNVMLYFTPRRPT</sequence>
<feature type="domain" description="T6SS Tle3 phospholipase effector alpha/beta" evidence="1">
    <location>
        <begin position="82"/>
        <end position="302"/>
    </location>
</feature>
<dbReference type="EMBL" id="QJJV01000002">
    <property type="protein sequence ID" value="PXX19718.1"/>
    <property type="molecule type" value="Genomic_DNA"/>
</dbReference>
<dbReference type="Proteomes" id="UP000247515">
    <property type="component" value="Unassembled WGS sequence"/>
</dbReference>
<gene>
    <name evidence="2" type="ORF">C7400_102143</name>
</gene>